<dbReference type="AlphaFoldDB" id="A0A9X2ZZL7"/>
<dbReference type="Proteomes" id="UP001155040">
    <property type="component" value="Unassembled WGS sequence"/>
</dbReference>
<keyword evidence="1" id="KW-0812">Transmembrane</keyword>
<feature type="transmembrane region" description="Helical" evidence="1">
    <location>
        <begin position="12"/>
        <end position="29"/>
    </location>
</feature>
<gene>
    <name evidence="2" type="ORF">GGP82_003595</name>
    <name evidence="3" type="ORF">GGQ01_002684</name>
</gene>
<sequence>MLLECKPAAIQGTHLLLAGLLSLTVWRLFRPRFERGAQAVAFSVFTVAHAVFLTTALRCLYVPAAYAGSGKAVATPSLLVYGTTATYISIAVSRALGGGLKAAAKGLFGPLLGSLGDRTASGNSDRGLLLLAGQNSSLRRLLNREPNGVV</sequence>
<dbReference type="EMBL" id="JANTYZ010000030">
    <property type="protein sequence ID" value="MCS3867012.1"/>
    <property type="molecule type" value="Genomic_DNA"/>
</dbReference>
<organism evidence="3 4">
    <name type="scientific">Salinibacter ruber</name>
    <dbReference type="NCBI Taxonomy" id="146919"/>
    <lineage>
        <taxon>Bacteria</taxon>
        <taxon>Pseudomonadati</taxon>
        <taxon>Rhodothermota</taxon>
        <taxon>Rhodothermia</taxon>
        <taxon>Rhodothermales</taxon>
        <taxon>Salinibacteraceae</taxon>
        <taxon>Salinibacter</taxon>
    </lineage>
</organism>
<feature type="transmembrane region" description="Helical" evidence="1">
    <location>
        <begin position="78"/>
        <end position="97"/>
    </location>
</feature>
<name>A0A9X2ZZL7_9BACT</name>
<evidence type="ECO:0000313" key="2">
    <source>
        <dbReference type="EMBL" id="MCS3867012.1"/>
    </source>
</evidence>
<dbReference type="EMBL" id="JANUBF010000022">
    <property type="protein sequence ID" value="MCS4037601.1"/>
    <property type="molecule type" value="Genomic_DNA"/>
</dbReference>
<protein>
    <submittedName>
        <fullName evidence="3">Uncharacterized protein</fullName>
    </submittedName>
</protein>
<reference evidence="3" key="1">
    <citation type="submission" date="2022-08" db="EMBL/GenBank/DDBJ databases">
        <title>Genomic Encyclopedia of Type Strains, Phase V (KMG-V): Genome sequencing to study the core and pangenomes of soil and plant-associated prokaryotes.</title>
        <authorList>
            <person name="Whitman W."/>
        </authorList>
    </citation>
    <scope>NUCLEOTIDE SEQUENCE</scope>
    <source>
        <strain evidence="2">SP2016B</strain>
        <strain evidence="3">SP3012</strain>
    </source>
</reference>
<dbReference type="Proteomes" id="UP001155034">
    <property type="component" value="Unassembled WGS sequence"/>
</dbReference>
<keyword evidence="1" id="KW-1133">Transmembrane helix</keyword>
<feature type="transmembrane region" description="Helical" evidence="1">
    <location>
        <begin position="41"/>
        <end position="66"/>
    </location>
</feature>
<evidence type="ECO:0000313" key="4">
    <source>
        <dbReference type="Proteomes" id="UP001155040"/>
    </source>
</evidence>
<proteinExistence type="predicted"/>
<accession>A0A9X2ZZL7</accession>
<comment type="caution">
    <text evidence="3">The sequence shown here is derived from an EMBL/GenBank/DDBJ whole genome shotgun (WGS) entry which is preliminary data.</text>
</comment>
<evidence type="ECO:0000256" key="1">
    <source>
        <dbReference type="SAM" id="Phobius"/>
    </source>
</evidence>
<keyword evidence="1" id="KW-0472">Membrane</keyword>
<evidence type="ECO:0000313" key="3">
    <source>
        <dbReference type="EMBL" id="MCS4037601.1"/>
    </source>
</evidence>